<feature type="transmembrane region" description="Helical" evidence="1">
    <location>
        <begin position="141"/>
        <end position="159"/>
    </location>
</feature>
<dbReference type="RefSeq" id="WP_085467722.1">
    <property type="nucleotide sequence ID" value="NZ_FXBL01000004.1"/>
</dbReference>
<feature type="transmembrane region" description="Helical" evidence="1">
    <location>
        <begin position="12"/>
        <end position="30"/>
    </location>
</feature>
<feature type="transmembrane region" description="Helical" evidence="1">
    <location>
        <begin position="226"/>
        <end position="245"/>
    </location>
</feature>
<dbReference type="Pfam" id="PF10129">
    <property type="entry name" value="OpgC_C"/>
    <property type="match status" value="1"/>
</dbReference>
<accession>A0A1X7P9U8</accession>
<organism evidence="2 3">
    <name type="scientific">Mesorhizobium australicum</name>
    <dbReference type="NCBI Taxonomy" id="536018"/>
    <lineage>
        <taxon>Bacteria</taxon>
        <taxon>Pseudomonadati</taxon>
        <taxon>Pseudomonadota</taxon>
        <taxon>Alphaproteobacteria</taxon>
        <taxon>Hyphomicrobiales</taxon>
        <taxon>Phyllobacteriaceae</taxon>
        <taxon>Mesorhizobium</taxon>
    </lineage>
</organism>
<name>A0A1X7P9U8_9HYPH</name>
<dbReference type="Proteomes" id="UP000193083">
    <property type="component" value="Unassembled WGS sequence"/>
</dbReference>
<dbReference type="PIRSF" id="PIRSF028704">
    <property type="entry name" value="UPC028704"/>
    <property type="match status" value="1"/>
</dbReference>
<dbReference type="PANTHER" id="PTHR38592:SF3">
    <property type="entry name" value="BLL4819 PROTEIN"/>
    <property type="match status" value="1"/>
</dbReference>
<dbReference type="PANTHER" id="PTHR38592">
    <property type="entry name" value="BLL4819 PROTEIN"/>
    <property type="match status" value="1"/>
</dbReference>
<keyword evidence="3" id="KW-1185">Reference proteome</keyword>
<evidence type="ECO:0008006" key="4">
    <source>
        <dbReference type="Google" id="ProtNLM"/>
    </source>
</evidence>
<keyword evidence="1" id="KW-0812">Transmembrane</keyword>
<feature type="transmembrane region" description="Helical" evidence="1">
    <location>
        <begin position="335"/>
        <end position="352"/>
    </location>
</feature>
<evidence type="ECO:0000256" key="1">
    <source>
        <dbReference type="SAM" id="Phobius"/>
    </source>
</evidence>
<sequence length="382" mass="41505">MRAERDTRIDVIRAIVLLMIFINHVPGNVYEKFTLKNLGFSDAAEVFVLISGLAIGLVYGQKMTGGQGVRSALAIWRRAWVLFYTHIMMTVATLTIFCGAAVFALRPDLLEMINIGPLMEDPARVVVGIGTLGHQLGYNNILPVYMLLLLATPAIVWLLNRSMAGTLAASGALWLAAGIFQVAPANYPLPGVWFLNPLSWQFLYVIGIAGMMHVRSGGSLPQHPLWTRLALAYLVFAFLWIHGPFWGHVTWLGLPEVLGGFNKTFLSLFRLLDVLALAYLVARWPAVSGLARTAPDHPLAILGKHSLPVFVTGTMCAMVAQVLRHLDQPGLGFDTLLIATGIATQLAVAYFLEWKADMTRTAAAKAPKARGAGEAKALPVAA</sequence>
<dbReference type="OrthoDB" id="9775975at2"/>
<protein>
    <recommendedName>
        <fullName evidence="4">OpgC protein</fullName>
    </recommendedName>
</protein>
<feature type="transmembrane region" description="Helical" evidence="1">
    <location>
        <begin position="193"/>
        <end position="214"/>
    </location>
</feature>
<dbReference type="InterPro" id="IPR014550">
    <property type="entry name" value="UCP028704_OpgC"/>
</dbReference>
<feature type="transmembrane region" description="Helical" evidence="1">
    <location>
        <begin position="265"/>
        <end position="284"/>
    </location>
</feature>
<evidence type="ECO:0000313" key="3">
    <source>
        <dbReference type="Proteomes" id="UP000193083"/>
    </source>
</evidence>
<feature type="transmembrane region" description="Helical" evidence="1">
    <location>
        <begin position="166"/>
        <end position="187"/>
    </location>
</feature>
<feature type="transmembrane region" description="Helical" evidence="1">
    <location>
        <begin position="81"/>
        <end position="105"/>
    </location>
</feature>
<feature type="transmembrane region" description="Helical" evidence="1">
    <location>
        <begin position="42"/>
        <end position="60"/>
    </location>
</feature>
<dbReference type="EMBL" id="FXBL01000004">
    <property type="protein sequence ID" value="SMH47823.1"/>
    <property type="molecule type" value="Genomic_DNA"/>
</dbReference>
<feature type="transmembrane region" description="Helical" evidence="1">
    <location>
        <begin position="305"/>
        <end position="323"/>
    </location>
</feature>
<keyword evidence="1" id="KW-0472">Membrane</keyword>
<proteinExistence type="predicted"/>
<reference evidence="2 3" key="1">
    <citation type="submission" date="2017-04" db="EMBL/GenBank/DDBJ databases">
        <authorList>
            <person name="Afonso C.L."/>
            <person name="Miller P.J."/>
            <person name="Scott M.A."/>
            <person name="Spackman E."/>
            <person name="Goraichik I."/>
            <person name="Dimitrov K.M."/>
            <person name="Suarez D.L."/>
            <person name="Swayne D.E."/>
        </authorList>
    </citation>
    <scope>NUCLEOTIDE SEQUENCE [LARGE SCALE GENOMIC DNA]</scope>
    <source>
        <strain evidence="2 3">B5P</strain>
    </source>
</reference>
<dbReference type="AlphaFoldDB" id="A0A1X7P9U8"/>
<evidence type="ECO:0000313" key="2">
    <source>
        <dbReference type="EMBL" id="SMH47823.1"/>
    </source>
</evidence>
<gene>
    <name evidence="2" type="ORF">SAMN02982922_3590</name>
</gene>
<keyword evidence="1" id="KW-1133">Transmembrane helix</keyword>